<organism evidence="1 2">
    <name type="scientific">Lysinibacillus halotolerans</name>
    <dbReference type="NCBI Taxonomy" id="1368476"/>
    <lineage>
        <taxon>Bacteria</taxon>
        <taxon>Bacillati</taxon>
        <taxon>Bacillota</taxon>
        <taxon>Bacilli</taxon>
        <taxon>Bacillales</taxon>
        <taxon>Bacillaceae</taxon>
        <taxon>Lysinibacillus</taxon>
    </lineage>
</organism>
<evidence type="ECO:0000313" key="2">
    <source>
        <dbReference type="Proteomes" id="UP000279909"/>
    </source>
</evidence>
<comment type="caution">
    <text evidence="1">The sequence shown here is derived from an EMBL/GenBank/DDBJ whole genome shotgun (WGS) entry which is preliminary data.</text>
</comment>
<dbReference type="OrthoDB" id="9816564at2"/>
<evidence type="ECO:0000313" key="1">
    <source>
        <dbReference type="EMBL" id="RND01801.1"/>
    </source>
</evidence>
<name>A0A3M8HIJ7_9BACI</name>
<sequence length="370" mass="42857">HIVILSSIKWDFLWQRHQIIAEYFSTKTDVTFVETTGLRNPGLSKSIERLTRVLVSKKQIQRKTPIKNLKILPPFILPPTHSLFRQFNKNVFVPKLAKNIRQHSTKPILLITYVPTSTSLYLIDELKPEKTIYDCVLNFENFPGIPKDIVITENELIQMADMLIVDSVLLKEKHRHKKEQITQIPAAVNFEMFYEIYEQQIMRKKVNKVTYFGGIDHYRIDWSIIEQLLEKGIYVELIGPAPEGIPLRHNHLIHQDTVSHQSLPSVLKNCDTLILPYQINDFTKGTFPAKLFECFATGKPIVATALPDLVLFKDVMEIGESKEDFTEKVLVSLQNDNFQKREERILLAKDNSWSARCNSYEEVLEGLILN</sequence>
<dbReference type="EMBL" id="RHLQ01000001">
    <property type="protein sequence ID" value="RND01801.1"/>
    <property type="molecule type" value="Genomic_DNA"/>
</dbReference>
<evidence type="ECO:0008006" key="3">
    <source>
        <dbReference type="Google" id="ProtNLM"/>
    </source>
</evidence>
<gene>
    <name evidence="1" type="ORF">EC501_01150</name>
</gene>
<dbReference type="AlphaFoldDB" id="A0A3M8HIJ7"/>
<dbReference type="RefSeq" id="WP_158599648.1">
    <property type="nucleotide sequence ID" value="NZ_RHLQ01000001.1"/>
</dbReference>
<feature type="non-terminal residue" evidence="1">
    <location>
        <position position="1"/>
    </location>
</feature>
<dbReference type="Proteomes" id="UP000279909">
    <property type="component" value="Unassembled WGS sequence"/>
</dbReference>
<accession>A0A3M8HIJ7</accession>
<dbReference type="SUPFAM" id="SSF53756">
    <property type="entry name" value="UDP-Glycosyltransferase/glycogen phosphorylase"/>
    <property type="match status" value="1"/>
</dbReference>
<dbReference type="Gene3D" id="3.40.50.2000">
    <property type="entry name" value="Glycogen Phosphorylase B"/>
    <property type="match status" value="1"/>
</dbReference>
<keyword evidence="2" id="KW-1185">Reference proteome</keyword>
<proteinExistence type="predicted"/>
<reference evidence="1 2" key="1">
    <citation type="journal article" date="2014" name="Int. J. Syst. Evol. Microbiol.">
        <title>Lysinibacillus halotolerans sp. nov., isolated from saline-alkaline soil.</title>
        <authorList>
            <person name="Kong D."/>
            <person name="Wang Y."/>
            <person name="Zhao B."/>
            <person name="Li Y."/>
            <person name="Song J."/>
            <person name="Zhai Y."/>
            <person name="Zhang C."/>
            <person name="Wang H."/>
            <person name="Chen X."/>
            <person name="Zhao B."/>
            <person name="Ruan Z."/>
        </authorList>
    </citation>
    <scope>NUCLEOTIDE SEQUENCE [LARGE SCALE GENOMIC DNA]</scope>
    <source>
        <strain evidence="1 2">MCCC 1A12703</strain>
    </source>
</reference>
<protein>
    <recommendedName>
        <fullName evidence="3">Glycosyltransferase</fullName>
    </recommendedName>
</protein>